<dbReference type="EMBL" id="GBBK01005281">
    <property type="protein sequence ID" value="JAC19201.1"/>
    <property type="molecule type" value="mRNA"/>
</dbReference>
<dbReference type="GO" id="GO:0019957">
    <property type="term" value="F:C-C chemokine binding"/>
    <property type="evidence" value="ECO:0007669"/>
    <property type="project" value="InterPro"/>
</dbReference>
<organism evidence="8">
    <name type="scientific">Amblyomma cajennense</name>
    <name type="common">Cayenne tick</name>
    <name type="synonym">Acarus cajennensis</name>
    <dbReference type="NCBI Taxonomy" id="34607"/>
    <lineage>
        <taxon>Eukaryota</taxon>
        <taxon>Metazoa</taxon>
        <taxon>Ecdysozoa</taxon>
        <taxon>Arthropoda</taxon>
        <taxon>Chelicerata</taxon>
        <taxon>Arachnida</taxon>
        <taxon>Acari</taxon>
        <taxon>Parasitiformes</taxon>
        <taxon>Ixodida</taxon>
        <taxon>Ixodoidea</taxon>
        <taxon>Ixodidae</taxon>
        <taxon>Amblyomminae</taxon>
        <taxon>Amblyomma</taxon>
    </lineage>
</organism>
<dbReference type="InterPro" id="IPR045797">
    <property type="entry name" value="EVA_Class_A"/>
</dbReference>
<dbReference type="GO" id="GO:0005576">
    <property type="term" value="C:extracellular region"/>
    <property type="evidence" value="ECO:0007669"/>
    <property type="project" value="UniProtKB-SubCell"/>
</dbReference>
<proteinExistence type="evidence at transcript level"/>
<keyword evidence="2 6" id="KW-0964">Secreted</keyword>
<evidence type="ECO:0000256" key="7">
    <source>
        <dbReference type="SAM" id="SignalP"/>
    </source>
</evidence>
<evidence type="ECO:0000256" key="5">
    <source>
        <dbReference type="ARBA" id="ARBA00023180"/>
    </source>
</evidence>
<keyword evidence="3 6" id="KW-0732">Signal</keyword>
<keyword evidence="4 6" id="KW-1015">Disulfide bond</keyword>
<protein>
    <recommendedName>
        <fullName evidence="6">Evasin</fullName>
    </recommendedName>
</protein>
<evidence type="ECO:0000256" key="3">
    <source>
        <dbReference type="ARBA" id="ARBA00022729"/>
    </source>
</evidence>
<evidence type="ECO:0000313" key="8">
    <source>
        <dbReference type="EMBL" id="JAC19201.1"/>
    </source>
</evidence>
<evidence type="ECO:0000256" key="6">
    <source>
        <dbReference type="RuleBase" id="RU369006"/>
    </source>
</evidence>
<dbReference type="AlphaFoldDB" id="A0A023FC58"/>
<feature type="signal peptide" evidence="7">
    <location>
        <begin position="1"/>
        <end position="21"/>
    </location>
</feature>
<reference evidence="8" key="1">
    <citation type="submission" date="2014-03" db="EMBL/GenBank/DDBJ databases">
        <title>The sialotranscriptome of Amblyomma triste, Amblyomma parvum and Amblyomma cajennense ticks, uncovered by 454-based RNA-seq.</title>
        <authorList>
            <person name="Garcia G.R."/>
            <person name="Gardinassi L.G."/>
            <person name="Ribeiro J.M."/>
            <person name="Anatriello E."/>
            <person name="Ferreira B.R."/>
            <person name="Moreira H.N."/>
            <person name="Mafra C."/>
            <person name="Olegario M.M."/>
            <person name="Szabo P.J."/>
            <person name="Miranda-Santos I.K."/>
            <person name="Maruyama S.R."/>
        </authorList>
    </citation>
    <scope>NUCLEOTIDE SEQUENCE</scope>
    <source>
        <strain evidence="8">Uberlandia</strain>
        <tissue evidence="8">Salivary glands</tissue>
    </source>
</reference>
<evidence type="ECO:0000256" key="2">
    <source>
        <dbReference type="ARBA" id="ARBA00022525"/>
    </source>
</evidence>
<comment type="subcellular location">
    <subcellularLocation>
        <location evidence="1 6">Secreted</location>
    </subcellularLocation>
</comment>
<keyword evidence="5 6" id="KW-0325">Glycoprotein</keyword>
<name>A0A023FC58_AMBCJ</name>
<evidence type="ECO:0000256" key="4">
    <source>
        <dbReference type="ARBA" id="ARBA00023157"/>
    </source>
</evidence>
<evidence type="ECO:0000256" key="1">
    <source>
        <dbReference type="ARBA" id="ARBA00004613"/>
    </source>
</evidence>
<comment type="function">
    <text evidence="6">Salivary chemokine-binding protein which binds to host chemokines.</text>
</comment>
<dbReference type="Gene3D" id="2.30.130.100">
    <property type="match status" value="1"/>
</dbReference>
<feature type="chain" id="PRO_5001514824" description="Evasin" evidence="7">
    <location>
        <begin position="22"/>
        <end position="215"/>
    </location>
</feature>
<accession>A0A023FC58</accession>
<dbReference type="Pfam" id="PF19429">
    <property type="entry name" value="EVA_Class_A"/>
    <property type="match status" value="1"/>
</dbReference>
<sequence length="215" mass="23897">MEAGKGFTFLVLLCTAPLVLGSLTLNESTTECTTLNLDEEPESTESTTLNDTTTVAVSSTRRTTKAPTCYYTAVLNTPKKTMQIGCLQECGPRKTPLKDGIECIDVVRDALLFMQEELLYWCPIGLCQNGTCIPSGLDLKCWKSYPAIFENIFGPFRRPKILMSTTPRTTTTAATTTTSTTTEPANITSSYRSYERYFRTGGRAVIRERRRKLQA</sequence>